<sequence length="121" mass="12850">MNDTEAANMGGKTGPSQENMRRSSGAPCGRRRLLGLDRLRPSDAGRKFPARLFVAPNPAANRASDASAPLVTTVDRPNGRLIVSALLGPPFNPHRLACHPPHPPPRAVPRSSSSTSSSTHR</sequence>
<evidence type="ECO:0000313" key="3">
    <source>
        <dbReference type="WBParaSite" id="PSAMB.scaffold2110size25336.g16435.t1"/>
    </source>
</evidence>
<organism evidence="2 3">
    <name type="scientific">Plectus sambesii</name>
    <dbReference type="NCBI Taxonomy" id="2011161"/>
    <lineage>
        <taxon>Eukaryota</taxon>
        <taxon>Metazoa</taxon>
        <taxon>Ecdysozoa</taxon>
        <taxon>Nematoda</taxon>
        <taxon>Chromadorea</taxon>
        <taxon>Plectida</taxon>
        <taxon>Plectina</taxon>
        <taxon>Plectoidea</taxon>
        <taxon>Plectidae</taxon>
        <taxon>Plectus</taxon>
    </lineage>
</organism>
<evidence type="ECO:0000256" key="1">
    <source>
        <dbReference type="SAM" id="MobiDB-lite"/>
    </source>
</evidence>
<evidence type="ECO:0000313" key="2">
    <source>
        <dbReference type="Proteomes" id="UP000887566"/>
    </source>
</evidence>
<accession>A0A914VKM2</accession>
<dbReference type="Proteomes" id="UP000887566">
    <property type="component" value="Unplaced"/>
</dbReference>
<dbReference type="AlphaFoldDB" id="A0A914VKM2"/>
<reference evidence="3" key="1">
    <citation type="submission" date="2022-11" db="UniProtKB">
        <authorList>
            <consortium name="WormBaseParasite"/>
        </authorList>
    </citation>
    <scope>IDENTIFICATION</scope>
</reference>
<feature type="region of interest" description="Disordered" evidence="1">
    <location>
        <begin position="1"/>
        <end position="47"/>
    </location>
</feature>
<proteinExistence type="predicted"/>
<dbReference type="WBParaSite" id="PSAMB.scaffold2110size25336.g16435.t1">
    <property type="protein sequence ID" value="PSAMB.scaffold2110size25336.g16435.t1"/>
    <property type="gene ID" value="PSAMB.scaffold2110size25336.g16435"/>
</dbReference>
<feature type="compositionally biased region" description="Low complexity" evidence="1">
    <location>
        <begin position="108"/>
        <end position="121"/>
    </location>
</feature>
<feature type="region of interest" description="Disordered" evidence="1">
    <location>
        <begin position="92"/>
        <end position="121"/>
    </location>
</feature>
<keyword evidence="2" id="KW-1185">Reference proteome</keyword>
<feature type="compositionally biased region" description="Basic and acidic residues" evidence="1">
    <location>
        <begin position="34"/>
        <end position="46"/>
    </location>
</feature>
<protein>
    <submittedName>
        <fullName evidence="3">Uncharacterized protein</fullName>
    </submittedName>
</protein>
<name>A0A914VKM2_9BILA</name>